<sequence>MDRRKSGTRTPGVNEKQLDAADGIQDSAYVPPSLARFYLTHLTATLIHYQGFTSCQAGVIAELERKLEAHLANVYETAHLLAEQCGRRDPQSGDVVSALEVIRSESLPRPYPGEGQGSSAAASGSRIQGVGEKAGLQIDAGTRPRRERKAMKRRDVLLSEDLIRFMQRDNRRRSQLPDENGPVGIPSLPLVTRFTPVSKSQPRTLTISDTEDSALPLNAGGSALASRSLKVGKKKRKLGYMLDIRASLPDLPPRHTWKRASSEPIPSTNTSYTAEQGGASRLSSSALTYLSSTLSTSPSIPPELSLVNHRVTDAPDPLVNPLLHGNDQEYSISAGPLVQMDYASSAIQGKLDFQRSANGYLSDSRLSRTPGSMRNKRNGGREGNGAGTQKRKLKFIVPGLQKRQAHPKMTAT</sequence>
<dbReference type="EMBL" id="JASBWR010000026">
    <property type="protein sequence ID" value="KAJ9107017.1"/>
    <property type="molecule type" value="Genomic_DNA"/>
</dbReference>
<evidence type="ECO:0000313" key="1">
    <source>
        <dbReference type="EMBL" id="KAJ9107017.1"/>
    </source>
</evidence>
<protein>
    <submittedName>
        <fullName evidence="1">Uncharacterized protein</fullName>
    </submittedName>
</protein>
<gene>
    <name evidence="1" type="ORF">QFC19_002886</name>
</gene>
<dbReference type="Proteomes" id="UP001241377">
    <property type="component" value="Unassembled WGS sequence"/>
</dbReference>
<organism evidence="1 2">
    <name type="scientific">Naganishia cerealis</name>
    <dbReference type="NCBI Taxonomy" id="610337"/>
    <lineage>
        <taxon>Eukaryota</taxon>
        <taxon>Fungi</taxon>
        <taxon>Dikarya</taxon>
        <taxon>Basidiomycota</taxon>
        <taxon>Agaricomycotina</taxon>
        <taxon>Tremellomycetes</taxon>
        <taxon>Filobasidiales</taxon>
        <taxon>Filobasidiaceae</taxon>
        <taxon>Naganishia</taxon>
    </lineage>
</organism>
<evidence type="ECO:0000313" key="2">
    <source>
        <dbReference type="Proteomes" id="UP001241377"/>
    </source>
</evidence>
<comment type="caution">
    <text evidence="1">The sequence shown here is derived from an EMBL/GenBank/DDBJ whole genome shotgun (WGS) entry which is preliminary data.</text>
</comment>
<reference evidence="1" key="1">
    <citation type="submission" date="2023-04" db="EMBL/GenBank/DDBJ databases">
        <title>Draft Genome sequencing of Naganishia species isolated from polar environments using Oxford Nanopore Technology.</title>
        <authorList>
            <person name="Leo P."/>
            <person name="Venkateswaran K."/>
        </authorList>
    </citation>
    <scope>NUCLEOTIDE SEQUENCE</scope>
    <source>
        <strain evidence="1">MNA-CCFEE 5261</strain>
    </source>
</reference>
<keyword evidence="2" id="KW-1185">Reference proteome</keyword>
<name>A0ACC2W5U3_9TREE</name>
<accession>A0ACC2W5U3</accession>
<proteinExistence type="predicted"/>